<feature type="non-terminal residue" evidence="1">
    <location>
        <position position="1"/>
    </location>
</feature>
<dbReference type="AlphaFoldDB" id="A0A8J5LXW4"/>
<accession>A0A8J5LXW4</accession>
<gene>
    <name evidence="1" type="ORF">JG688_00013915</name>
</gene>
<dbReference type="EMBL" id="JAENGY010001243">
    <property type="protein sequence ID" value="KAG6951003.1"/>
    <property type="molecule type" value="Genomic_DNA"/>
</dbReference>
<evidence type="ECO:0000313" key="1">
    <source>
        <dbReference type="EMBL" id="KAG6951003.1"/>
    </source>
</evidence>
<comment type="caution">
    <text evidence="1">The sequence shown here is derived from an EMBL/GenBank/DDBJ whole genome shotgun (WGS) entry which is preliminary data.</text>
</comment>
<protein>
    <submittedName>
        <fullName evidence="1">Uncharacterized protein</fullName>
    </submittedName>
</protein>
<evidence type="ECO:0000313" key="2">
    <source>
        <dbReference type="Proteomes" id="UP000709295"/>
    </source>
</evidence>
<organism evidence="1 2">
    <name type="scientific">Phytophthora aleatoria</name>
    <dbReference type="NCBI Taxonomy" id="2496075"/>
    <lineage>
        <taxon>Eukaryota</taxon>
        <taxon>Sar</taxon>
        <taxon>Stramenopiles</taxon>
        <taxon>Oomycota</taxon>
        <taxon>Peronosporomycetes</taxon>
        <taxon>Peronosporales</taxon>
        <taxon>Peronosporaceae</taxon>
        <taxon>Phytophthora</taxon>
    </lineage>
</organism>
<sequence length="136" mass="15118">TSKEAKRLHFIVPVLASVCALFDRDVQILAEETVVGKRFVLKRGEKRVCIVEAKRDDIQQGLAQAYVGSEALADVEGLPKVYSIVTNLLEWVFSRSLDGKIERATPVMMVMENDLPAPQSVKQIAGIIYSILLDDM</sequence>
<proteinExistence type="predicted"/>
<keyword evidence="2" id="KW-1185">Reference proteome</keyword>
<dbReference type="Proteomes" id="UP000709295">
    <property type="component" value="Unassembled WGS sequence"/>
</dbReference>
<name>A0A8J5LXW4_9STRA</name>
<reference evidence="1" key="1">
    <citation type="submission" date="2021-01" db="EMBL/GenBank/DDBJ databases">
        <title>Phytophthora aleatoria, a newly-described species from Pinus radiata is distinct from Phytophthora cactorum isolates based on comparative genomics.</title>
        <authorList>
            <person name="Mcdougal R."/>
            <person name="Panda P."/>
            <person name="Williams N."/>
            <person name="Studholme D.J."/>
        </authorList>
    </citation>
    <scope>NUCLEOTIDE SEQUENCE</scope>
    <source>
        <strain evidence="1">NZFS 4037</strain>
    </source>
</reference>